<feature type="transmembrane region" description="Helical" evidence="9">
    <location>
        <begin position="128"/>
        <end position="151"/>
    </location>
</feature>
<sequence length="349" mass="36563">MARRGGRTPTTDGRGRRVRPGGGTDRAAPDRVAPERAASDRAASDLAASDRSGAARADTGRTRESGRSRANGAPGGTVADRAPARPAAAERARRIREERAARRDRLRPEKRDGPPRRNDLRFKLRRRIALAVAVLAVLVALGGGFWAVLLYTGVAEVEQVEVTGTLAVPRDSVLAAAAVETGVPLATVDTGAVAQRVAQLPGVGTVQVSRGWPHTVAIEVTERRAVALARTPQGVTLVDATGVAYQPAPEVPPTLPMFGFGAVGPDDPATRAALAVLAALPEDLRARVTTVDVDSPATEPTVRLGLGDRQVRFGSTDRAAQKVAVLVPLLTQDGTVFDVSSPDLPTITR</sequence>
<feature type="domain" description="POTRA" evidence="10">
    <location>
        <begin position="155"/>
        <end position="223"/>
    </location>
</feature>
<proteinExistence type="predicted"/>
<feature type="compositionally biased region" description="Basic and acidic residues" evidence="8">
    <location>
        <begin position="27"/>
        <end position="43"/>
    </location>
</feature>
<evidence type="ECO:0000256" key="9">
    <source>
        <dbReference type="SAM" id="Phobius"/>
    </source>
</evidence>
<dbReference type="PROSITE" id="PS51779">
    <property type="entry name" value="POTRA"/>
    <property type="match status" value="1"/>
</dbReference>
<dbReference type="Proteomes" id="UP001501598">
    <property type="component" value="Unassembled WGS sequence"/>
</dbReference>
<accession>A0ABP8RSI6</accession>
<comment type="caution">
    <text evidence="11">The sequence shown here is derived from an EMBL/GenBank/DDBJ whole genome shotgun (WGS) entry which is preliminary data.</text>
</comment>
<keyword evidence="5 9" id="KW-1133">Transmembrane helix</keyword>
<dbReference type="EMBL" id="BAABGT010000032">
    <property type="protein sequence ID" value="GAA4545973.1"/>
    <property type="molecule type" value="Genomic_DNA"/>
</dbReference>
<keyword evidence="3" id="KW-0132">Cell division</keyword>
<dbReference type="InterPro" id="IPR050487">
    <property type="entry name" value="FtsQ_DivIB"/>
</dbReference>
<keyword evidence="6 9" id="KW-0472">Membrane</keyword>
<dbReference type="PANTHER" id="PTHR37820:SF1">
    <property type="entry name" value="CELL DIVISION PROTEIN FTSQ"/>
    <property type="match status" value="1"/>
</dbReference>
<feature type="compositionally biased region" description="Low complexity" evidence="8">
    <location>
        <begin position="44"/>
        <end position="57"/>
    </location>
</feature>
<evidence type="ECO:0000256" key="1">
    <source>
        <dbReference type="ARBA" id="ARBA00004370"/>
    </source>
</evidence>
<dbReference type="InterPro" id="IPR034746">
    <property type="entry name" value="POTRA"/>
</dbReference>
<gene>
    <name evidence="11" type="ORF">GCM10023175_27030</name>
</gene>
<evidence type="ECO:0000256" key="4">
    <source>
        <dbReference type="ARBA" id="ARBA00022692"/>
    </source>
</evidence>
<keyword evidence="2" id="KW-1003">Cell membrane</keyword>
<name>A0ABP8RSI6_9PSEU</name>
<feature type="region of interest" description="Disordered" evidence="8">
    <location>
        <begin position="1"/>
        <end position="118"/>
    </location>
</feature>
<reference evidence="12" key="1">
    <citation type="journal article" date="2019" name="Int. J. Syst. Evol. Microbiol.">
        <title>The Global Catalogue of Microorganisms (GCM) 10K type strain sequencing project: providing services to taxonomists for standard genome sequencing and annotation.</title>
        <authorList>
            <consortium name="The Broad Institute Genomics Platform"/>
            <consortium name="The Broad Institute Genome Sequencing Center for Infectious Disease"/>
            <person name="Wu L."/>
            <person name="Ma J."/>
        </authorList>
    </citation>
    <scope>NUCLEOTIDE SEQUENCE [LARGE SCALE GENOMIC DNA]</scope>
    <source>
        <strain evidence="12">JCM 17906</strain>
    </source>
</reference>
<comment type="subcellular location">
    <subcellularLocation>
        <location evidence="1">Membrane</location>
    </subcellularLocation>
</comment>
<dbReference type="Gene3D" id="3.10.20.310">
    <property type="entry name" value="membrane protein fhac"/>
    <property type="match status" value="1"/>
</dbReference>
<dbReference type="PANTHER" id="PTHR37820">
    <property type="entry name" value="CELL DIVISION PROTEIN DIVIB"/>
    <property type="match status" value="1"/>
</dbReference>
<organism evidence="11 12">
    <name type="scientific">Pseudonocardia xishanensis</name>
    <dbReference type="NCBI Taxonomy" id="630995"/>
    <lineage>
        <taxon>Bacteria</taxon>
        <taxon>Bacillati</taxon>
        <taxon>Actinomycetota</taxon>
        <taxon>Actinomycetes</taxon>
        <taxon>Pseudonocardiales</taxon>
        <taxon>Pseudonocardiaceae</taxon>
        <taxon>Pseudonocardia</taxon>
    </lineage>
</organism>
<feature type="compositionally biased region" description="Basic and acidic residues" evidence="8">
    <location>
        <begin position="58"/>
        <end position="67"/>
    </location>
</feature>
<keyword evidence="7" id="KW-0131">Cell cycle</keyword>
<keyword evidence="12" id="KW-1185">Reference proteome</keyword>
<feature type="compositionally biased region" description="Basic and acidic residues" evidence="8">
    <location>
        <begin position="88"/>
        <end position="118"/>
    </location>
</feature>
<evidence type="ECO:0000313" key="12">
    <source>
        <dbReference type="Proteomes" id="UP001501598"/>
    </source>
</evidence>
<evidence type="ECO:0000256" key="3">
    <source>
        <dbReference type="ARBA" id="ARBA00022618"/>
    </source>
</evidence>
<evidence type="ECO:0000256" key="8">
    <source>
        <dbReference type="SAM" id="MobiDB-lite"/>
    </source>
</evidence>
<protein>
    <recommendedName>
        <fullName evidence="10">POTRA domain-containing protein</fullName>
    </recommendedName>
</protein>
<keyword evidence="4 9" id="KW-0812">Transmembrane</keyword>
<evidence type="ECO:0000259" key="10">
    <source>
        <dbReference type="PROSITE" id="PS51779"/>
    </source>
</evidence>
<evidence type="ECO:0000256" key="5">
    <source>
        <dbReference type="ARBA" id="ARBA00022989"/>
    </source>
</evidence>
<evidence type="ECO:0000256" key="7">
    <source>
        <dbReference type="ARBA" id="ARBA00023306"/>
    </source>
</evidence>
<evidence type="ECO:0000313" key="11">
    <source>
        <dbReference type="EMBL" id="GAA4545973.1"/>
    </source>
</evidence>
<evidence type="ECO:0000256" key="2">
    <source>
        <dbReference type="ARBA" id="ARBA00022475"/>
    </source>
</evidence>
<dbReference type="InterPro" id="IPR013685">
    <property type="entry name" value="POTRA_FtsQ_type"/>
</dbReference>
<dbReference type="Pfam" id="PF08478">
    <property type="entry name" value="POTRA_1"/>
    <property type="match status" value="1"/>
</dbReference>
<evidence type="ECO:0000256" key="6">
    <source>
        <dbReference type="ARBA" id="ARBA00023136"/>
    </source>
</evidence>